<comment type="similarity">
    <text evidence="2 10">Belongs to the ATP-dependent AMP-binding enzyme family.</text>
</comment>
<evidence type="ECO:0000256" key="5">
    <source>
        <dbReference type="ARBA" id="ARBA00022832"/>
    </source>
</evidence>
<dbReference type="CDD" id="cd05927">
    <property type="entry name" value="LC-FACS_euk"/>
    <property type="match status" value="2"/>
</dbReference>
<comment type="catalytic activity">
    <reaction evidence="10">
        <text>a long-chain fatty acid + ATP + CoA = a long-chain fatty acyl-CoA + AMP + diphosphate</text>
        <dbReference type="Rhea" id="RHEA:15421"/>
        <dbReference type="ChEBI" id="CHEBI:30616"/>
        <dbReference type="ChEBI" id="CHEBI:33019"/>
        <dbReference type="ChEBI" id="CHEBI:57287"/>
        <dbReference type="ChEBI" id="CHEBI:57560"/>
        <dbReference type="ChEBI" id="CHEBI:83139"/>
        <dbReference type="ChEBI" id="CHEBI:456215"/>
        <dbReference type="EC" id="6.2.1.3"/>
    </reaction>
</comment>
<protein>
    <recommendedName>
        <fullName evidence="10">Long-chain-fatty-acid--CoA ligase</fullName>
        <ecNumber evidence="10">6.2.1.3</ecNumber>
    </recommendedName>
</protein>
<comment type="cofactor">
    <cofactor evidence="1">
        <name>Mg(2+)</name>
        <dbReference type="ChEBI" id="CHEBI:18420"/>
    </cofactor>
</comment>
<evidence type="ECO:0000256" key="1">
    <source>
        <dbReference type="ARBA" id="ARBA00001946"/>
    </source>
</evidence>
<evidence type="ECO:0000256" key="10">
    <source>
        <dbReference type="RuleBase" id="RU369030"/>
    </source>
</evidence>
<dbReference type="GO" id="GO:0005524">
    <property type="term" value="F:ATP binding"/>
    <property type="evidence" value="ECO:0007669"/>
    <property type="project" value="UniProtKB-KW"/>
</dbReference>
<proteinExistence type="inferred from homology"/>
<feature type="domain" description="AMP-dependent synthetase/ligase" evidence="11">
    <location>
        <begin position="75"/>
        <end position="506"/>
    </location>
</feature>
<keyword evidence="10" id="KW-0443">Lipid metabolism</keyword>
<dbReference type="InterPro" id="IPR000873">
    <property type="entry name" value="AMP-dep_synth/lig_dom"/>
</dbReference>
<dbReference type="GO" id="GO:0106290">
    <property type="term" value="F:trans-cinnamate-CoA ligase activity"/>
    <property type="evidence" value="ECO:0007669"/>
    <property type="project" value="UniProtKB-ARBA"/>
</dbReference>
<dbReference type="InterPro" id="IPR020845">
    <property type="entry name" value="AMP-binding_CS"/>
</dbReference>
<keyword evidence="4 10" id="KW-0547">Nucleotide-binding</keyword>
<keyword evidence="6 10" id="KW-0067">ATP-binding</keyword>
<dbReference type="GO" id="GO:0009698">
    <property type="term" value="P:phenylpropanoid metabolic process"/>
    <property type="evidence" value="ECO:0007669"/>
    <property type="project" value="UniProtKB-ARBA"/>
</dbReference>
<dbReference type="PANTHER" id="PTHR43272">
    <property type="entry name" value="LONG-CHAIN-FATTY-ACID--COA LIGASE"/>
    <property type="match status" value="1"/>
</dbReference>
<keyword evidence="5 10" id="KW-0276">Fatty acid metabolism</keyword>
<evidence type="ECO:0000313" key="12">
    <source>
        <dbReference type="EMBL" id="TVU12478.1"/>
    </source>
</evidence>
<gene>
    <name evidence="12" type="ORF">EJB05_46128</name>
</gene>
<evidence type="ECO:0000256" key="9">
    <source>
        <dbReference type="ARBA" id="ARBA00034252"/>
    </source>
</evidence>
<feature type="non-terminal residue" evidence="12">
    <location>
        <position position="1"/>
    </location>
</feature>
<evidence type="ECO:0000256" key="6">
    <source>
        <dbReference type="ARBA" id="ARBA00022840"/>
    </source>
</evidence>
<dbReference type="EMBL" id="RWGY01000039">
    <property type="protein sequence ID" value="TVU12478.1"/>
    <property type="molecule type" value="Genomic_DNA"/>
</dbReference>
<evidence type="ECO:0000256" key="4">
    <source>
        <dbReference type="ARBA" id="ARBA00022741"/>
    </source>
</evidence>
<dbReference type="OrthoDB" id="1700726at2759"/>
<dbReference type="SUPFAM" id="SSF56801">
    <property type="entry name" value="Acetyl-CoA synthetase-like"/>
    <property type="match status" value="2"/>
</dbReference>
<dbReference type="GO" id="GO:0016020">
    <property type="term" value="C:membrane"/>
    <property type="evidence" value="ECO:0007669"/>
    <property type="project" value="TreeGrafter"/>
</dbReference>
<dbReference type="PANTHER" id="PTHR43272:SF79">
    <property type="entry name" value="OS06G0158000 PROTEIN"/>
    <property type="match status" value="1"/>
</dbReference>
<comment type="catalytic activity">
    <reaction evidence="7">
        <text>(E)-4-coumarate + ATP + H(+) = (E)-4-coumaroyl-AMP + diphosphate</text>
        <dbReference type="Rhea" id="RHEA:72419"/>
        <dbReference type="ChEBI" id="CHEBI:12876"/>
        <dbReference type="ChEBI" id="CHEBI:15378"/>
        <dbReference type="ChEBI" id="CHEBI:30616"/>
        <dbReference type="ChEBI" id="CHEBI:33019"/>
        <dbReference type="ChEBI" id="CHEBI:192348"/>
    </reaction>
    <physiologicalReaction direction="left-to-right" evidence="7">
        <dbReference type="Rhea" id="RHEA:72420"/>
    </physiologicalReaction>
</comment>
<dbReference type="Gene3D" id="3.40.50.12780">
    <property type="entry name" value="N-terminal domain of ligase-like"/>
    <property type="match status" value="2"/>
</dbReference>
<evidence type="ECO:0000256" key="2">
    <source>
        <dbReference type="ARBA" id="ARBA00006432"/>
    </source>
</evidence>
<feature type="domain" description="AMP-dependent synthetase/ligase" evidence="11">
    <location>
        <begin position="758"/>
        <end position="1189"/>
    </location>
</feature>
<dbReference type="EC" id="6.2.1.3" evidence="10"/>
<comment type="catalytic activity">
    <reaction evidence="9">
        <text>(E)-4-coumarate + ATP + CoA = (E)-4-coumaroyl-CoA + AMP + diphosphate</text>
        <dbReference type="Rhea" id="RHEA:19641"/>
        <dbReference type="ChEBI" id="CHEBI:12876"/>
        <dbReference type="ChEBI" id="CHEBI:30616"/>
        <dbReference type="ChEBI" id="CHEBI:33019"/>
        <dbReference type="ChEBI" id="CHEBI:57287"/>
        <dbReference type="ChEBI" id="CHEBI:85008"/>
        <dbReference type="ChEBI" id="CHEBI:456215"/>
        <dbReference type="EC" id="6.2.1.12"/>
    </reaction>
    <physiologicalReaction direction="left-to-right" evidence="9">
        <dbReference type="Rhea" id="RHEA:19642"/>
    </physiologicalReaction>
</comment>
<sequence length="1432" mass="158933">LPATQHSAAFDPFLSSFIHLLCRRLALSSTTRKMKYLVEVEAATEAAGPAYRNVQAKDGLLQPRSGLNSCWDIFRTSVEKYPNNRMLGRRRIVDGQAGEYVWTTYKEVYDVVMKLAASISKSGVEQGGRCGIYGANCPEWIISMQACNALGVCCVPLYDSLGAGAVEFVVCHAEVQIVFVEEKKIAELLKTCHATSKYLKTIVSFGGVTNGQKEEASNHGLSIFSWEEFLITGGEHELDLPEKKISDICTIMYTSGTTGDPKGVMISNECLLINIAGTDSVIQSVGEVFDQTDVYLSYLPLAHIFDRMFEEVFISHGSKIGFWRGDVKLLVDDIAELRPTIFCAVPRVLDRIYSGLTAKISSGGILKKTLFNLAYKLKLDSMRKGIKHEKAAPFFDKLVFSKVKERLGGKLRIIVSGGAPLAAPVEEFLRVVTCAHVVQGYGLTETGAGSFASIPNEISMIGTVGPPVRHMDVRLESVPEMGYDALSSIPRGEICVRGNVLFSGYYKREDLTQEVMIDGWFHTGDVGEWQPNGSMKIIDRKKNIFKLSQGEYVAVENLENVYGVLQEIDSIWVYGNSFESYLVAVVNPNQQELERWAAQNGITGSFAELCENSRAKEHILAELAKIAKEKKLKGFEVIKAIHLDPVPFDMERDLITPTYKKKRPQMLKYYQVVGKHDIFKNFQGVIDVLYKSMNKASAASSLPLLPPLSLCLSSEKMKYLVEVEAATETAGPAYRSVLAKGGLLQPHPGLESCWDIFRTAVEKYPNNPMLGRRRVVDGEAGDYTWMTYKEAYDVVMKLAASISKSGVRQGEGCGIYGANCPEWIISMEACNALGVCSVPLYDSLGAGAVEFIVCQAEIQIAFVEEKKVAELLKTCHATSKYLKTIISFGEVTNDHKEEAKKHGISIFSWEEFLIIGGSHDFDLPEKKKSDICTIMYTSGTTGDPKGVMISNESLLVNIVGPDSIVQCVGEVLNENDVYMSYLPLAHVFDRIFEEVFIYHGSKIGFWRGDVRLLVDDIAALSPTVFCAVPRVLDKIYSGLKAKISSGGILKKTLFNFAYKMKLDGMRKGIKHEKAAPFFDKLVFSKVKERLSGKLRAIISGGAPLAVPVEEFLRVVTCAYVLQGYGLTETGGGSIVSIPNDFSMLGTVGPPVPHIDVRLESVPEMGYDALSSIPRGEICIRGSVLFSGYYKREDLVQEVMVNGWFHTGDIGEWQPNGSLKVIDRKKNIFKLSQGEYVAVENLENIYGILPEIDSKFRVLWCFASMRAEERNDGAVIWVYGNSFESSLVAVVNPNQQALEHWAEQNGITRSFTELCRNSRAKEHILAELANFAKEKKLKGFEFIKAIHLDPVPFDMERDLITPTYKKKRPQMLKYYQVRCRTELPSMSSTKASSKISTLQSSQSSSWVPPGLSSCYLNNQYLDDAPHCGCMESH</sequence>
<accession>A0A5J9TNL8</accession>
<dbReference type="Pfam" id="PF00501">
    <property type="entry name" value="AMP-binding"/>
    <property type="match status" value="2"/>
</dbReference>
<dbReference type="GO" id="GO:0016207">
    <property type="term" value="F:4-coumarate-CoA ligase activity"/>
    <property type="evidence" value="ECO:0007669"/>
    <property type="project" value="UniProtKB-EC"/>
</dbReference>
<evidence type="ECO:0000256" key="3">
    <source>
        <dbReference type="ARBA" id="ARBA00022598"/>
    </source>
</evidence>
<dbReference type="InterPro" id="IPR042099">
    <property type="entry name" value="ANL_N_sf"/>
</dbReference>
<evidence type="ECO:0000259" key="11">
    <source>
        <dbReference type="Pfam" id="PF00501"/>
    </source>
</evidence>
<dbReference type="GO" id="GO:0005783">
    <property type="term" value="C:endoplasmic reticulum"/>
    <property type="evidence" value="ECO:0007669"/>
    <property type="project" value="TreeGrafter"/>
</dbReference>
<comment type="catalytic activity">
    <reaction evidence="8">
        <text>(E)-4-coumaroyl-AMP + CoA = (E)-4-coumaroyl-CoA + AMP + H(+)</text>
        <dbReference type="Rhea" id="RHEA:72423"/>
        <dbReference type="ChEBI" id="CHEBI:15378"/>
        <dbReference type="ChEBI" id="CHEBI:57287"/>
        <dbReference type="ChEBI" id="CHEBI:85008"/>
        <dbReference type="ChEBI" id="CHEBI:192348"/>
        <dbReference type="ChEBI" id="CHEBI:456215"/>
    </reaction>
    <physiologicalReaction direction="left-to-right" evidence="8">
        <dbReference type="Rhea" id="RHEA:72424"/>
    </physiologicalReaction>
</comment>
<dbReference type="GO" id="GO:0004467">
    <property type="term" value="F:long-chain fatty acid-CoA ligase activity"/>
    <property type="evidence" value="ECO:0007669"/>
    <property type="project" value="UniProtKB-EC"/>
</dbReference>
<dbReference type="Gramene" id="TVU12478">
    <property type="protein sequence ID" value="TVU12478"/>
    <property type="gene ID" value="EJB05_46128"/>
</dbReference>
<dbReference type="InterPro" id="IPR045311">
    <property type="entry name" value="LC-FACS_euk"/>
</dbReference>
<comment type="function">
    <text evidence="10">Catalyzes the conversion of long-chain fatty acids to their active form acyl-CoAs for both synthesis of cellular lipids, and degradation via beta-oxidation.</text>
</comment>
<dbReference type="PROSITE" id="PS00455">
    <property type="entry name" value="AMP_BINDING"/>
    <property type="match status" value="2"/>
</dbReference>
<name>A0A5J9TNL8_9POAL</name>
<organism evidence="12 13">
    <name type="scientific">Eragrostis curvula</name>
    <name type="common">weeping love grass</name>
    <dbReference type="NCBI Taxonomy" id="38414"/>
    <lineage>
        <taxon>Eukaryota</taxon>
        <taxon>Viridiplantae</taxon>
        <taxon>Streptophyta</taxon>
        <taxon>Embryophyta</taxon>
        <taxon>Tracheophyta</taxon>
        <taxon>Spermatophyta</taxon>
        <taxon>Magnoliopsida</taxon>
        <taxon>Liliopsida</taxon>
        <taxon>Poales</taxon>
        <taxon>Poaceae</taxon>
        <taxon>PACMAD clade</taxon>
        <taxon>Chloridoideae</taxon>
        <taxon>Eragrostideae</taxon>
        <taxon>Eragrostidinae</taxon>
        <taxon>Eragrostis</taxon>
    </lineage>
</organism>
<keyword evidence="13" id="KW-1185">Reference proteome</keyword>
<keyword evidence="3 10" id="KW-0436">Ligase</keyword>
<reference evidence="12 13" key="1">
    <citation type="journal article" date="2019" name="Sci. Rep.">
        <title>A high-quality genome of Eragrostis curvula grass provides insights into Poaceae evolution and supports new strategies to enhance forage quality.</title>
        <authorList>
            <person name="Carballo J."/>
            <person name="Santos B.A.C.M."/>
            <person name="Zappacosta D."/>
            <person name="Garbus I."/>
            <person name="Selva J.P."/>
            <person name="Gallo C.A."/>
            <person name="Diaz A."/>
            <person name="Albertini E."/>
            <person name="Caccamo M."/>
            <person name="Echenique V."/>
        </authorList>
    </citation>
    <scope>NUCLEOTIDE SEQUENCE [LARGE SCALE GENOMIC DNA]</scope>
    <source>
        <strain evidence="13">cv. Victoria</strain>
        <tissue evidence="12">Leaf</tissue>
    </source>
</reference>
<evidence type="ECO:0000256" key="8">
    <source>
        <dbReference type="ARBA" id="ARBA00034223"/>
    </source>
</evidence>
<comment type="caution">
    <text evidence="12">The sequence shown here is derived from an EMBL/GenBank/DDBJ whole genome shotgun (WGS) entry which is preliminary data.</text>
</comment>
<evidence type="ECO:0000313" key="13">
    <source>
        <dbReference type="Proteomes" id="UP000324897"/>
    </source>
</evidence>
<evidence type="ECO:0000256" key="7">
    <source>
        <dbReference type="ARBA" id="ARBA00034219"/>
    </source>
</evidence>
<dbReference type="Proteomes" id="UP000324897">
    <property type="component" value="Chromosome 3"/>
</dbReference>